<gene>
    <name evidence="1" type="ORF">CYFUS_001743</name>
</gene>
<evidence type="ECO:0000313" key="2">
    <source>
        <dbReference type="Proteomes" id="UP000217257"/>
    </source>
</evidence>
<evidence type="ECO:0000313" key="1">
    <source>
        <dbReference type="EMBL" id="ATB36329.1"/>
    </source>
</evidence>
<reference evidence="1 2" key="1">
    <citation type="submission" date="2017-06" db="EMBL/GenBank/DDBJ databases">
        <title>Sequencing and comparative analysis of myxobacterial genomes.</title>
        <authorList>
            <person name="Rupp O."/>
            <person name="Goesmann A."/>
            <person name="Sogaard-Andersen L."/>
        </authorList>
    </citation>
    <scope>NUCLEOTIDE SEQUENCE [LARGE SCALE GENOMIC DNA]</scope>
    <source>
        <strain evidence="1 2">DSM 52655</strain>
    </source>
</reference>
<protein>
    <submittedName>
        <fullName evidence="1">Uncharacterized protein</fullName>
    </submittedName>
</protein>
<dbReference type="KEGG" id="cfus:CYFUS_001743"/>
<dbReference type="EMBL" id="CP022098">
    <property type="protein sequence ID" value="ATB36329.1"/>
    <property type="molecule type" value="Genomic_DNA"/>
</dbReference>
<sequence>MKSKYKPGSFLRIPLPDGSFGHARTLDPPFDAFYDYRTTTPESDLGRIASKPILFRIVVRSPYPDSWAFIGWRALEERFTQPIVQYRQEVGPFGRCTIFDTLGNVRDAEPHECIGLEPSAVWDPHGVEKRLLDAFMERPNAALERMKAELRDRMLK</sequence>
<dbReference type="InterPro" id="IPR029278">
    <property type="entry name" value="Imm26"/>
</dbReference>
<proteinExistence type="predicted"/>
<dbReference type="AlphaFoldDB" id="A0A250IX71"/>
<organism evidence="1 2">
    <name type="scientific">Cystobacter fuscus</name>
    <dbReference type="NCBI Taxonomy" id="43"/>
    <lineage>
        <taxon>Bacteria</taxon>
        <taxon>Pseudomonadati</taxon>
        <taxon>Myxococcota</taxon>
        <taxon>Myxococcia</taxon>
        <taxon>Myxococcales</taxon>
        <taxon>Cystobacterineae</taxon>
        <taxon>Archangiaceae</taxon>
        <taxon>Cystobacter</taxon>
    </lineage>
</organism>
<dbReference type="Proteomes" id="UP000217257">
    <property type="component" value="Chromosome"/>
</dbReference>
<name>A0A250IX71_9BACT</name>
<accession>A0A250IX71</accession>
<dbReference type="Pfam" id="PF15428">
    <property type="entry name" value="Imm26"/>
    <property type="match status" value="1"/>
</dbReference>
<dbReference type="RefSeq" id="WP_095984815.1">
    <property type="nucleotide sequence ID" value="NZ_CP022098.1"/>
</dbReference>